<dbReference type="EMBL" id="FWDM01000022">
    <property type="protein sequence ID" value="SLM13409.1"/>
    <property type="molecule type" value="Genomic_DNA"/>
</dbReference>
<organism evidence="2">
    <name type="scientific">uncultured spirochete</name>
    <dbReference type="NCBI Taxonomy" id="156406"/>
    <lineage>
        <taxon>Bacteria</taxon>
        <taxon>Pseudomonadati</taxon>
        <taxon>Spirochaetota</taxon>
        <taxon>Spirochaetia</taxon>
        <taxon>Spirochaetales</taxon>
        <taxon>environmental samples</taxon>
    </lineage>
</organism>
<dbReference type="Gene3D" id="3.30.2130.10">
    <property type="entry name" value="VC0802-like"/>
    <property type="match status" value="1"/>
</dbReference>
<sequence>MKIKQINVVLENTAGQLFELAKLLHKGDIDIRSLFVTESREFSTVHLIVDKFDTAKRLLKEHGYFINEVEVFALKAEDRPGGFMKILEVLKANGLNIEYVYGFGEKSDNHAVFIFRITEIDKAIELLKSGAVGYLTADNVAGKRQGSSWELIDDF</sequence>
<evidence type="ECO:0000313" key="2">
    <source>
        <dbReference type="EMBL" id="SLM13409.1"/>
    </source>
</evidence>
<dbReference type="PANTHER" id="PTHR40099">
    <property type="entry name" value="ACETOLACTATE SYNTHASE, SMALL SUBUNIT"/>
    <property type="match status" value="1"/>
</dbReference>
<gene>
    <name evidence="2" type="ORF">SPIROBIBN47_290054</name>
</gene>
<reference evidence="2" key="1">
    <citation type="submission" date="2017-02" db="EMBL/GenBank/DDBJ databases">
        <authorList>
            <person name="Regsiter A."/>
            <person name="William W."/>
        </authorList>
    </citation>
    <scope>NUCLEOTIDE SEQUENCE</scope>
    <source>
        <strain evidence="2">Bib</strain>
    </source>
</reference>
<dbReference type="InterPro" id="IPR045739">
    <property type="entry name" value="ACT_dom_pair"/>
</dbReference>
<protein>
    <submittedName>
        <fullName evidence="2">Amino acid-binding ACT domain protein</fullName>
    </submittedName>
</protein>
<accession>A0A3P3XJ42</accession>
<evidence type="ECO:0000259" key="1">
    <source>
        <dbReference type="Pfam" id="PF19571"/>
    </source>
</evidence>
<proteinExistence type="predicted"/>
<name>A0A3P3XJ42_9SPIR</name>
<dbReference type="InterPro" id="IPR045865">
    <property type="entry name" value="ACT-like_dom_sf"/>
</dbReference>
<dbReference type="Pfam" id="PF19571">
    <property type="entry name" value="ACT_8"/>
    <property type="match status" value="1"/>
</dbReference>
<feature type="domain" description="ACT" evidence="1">
    <location>
        <begin position="1"/>
        <end position="140"/>
    </location>
</feature>
<dbReference type="CDD" id="cd04882">
    <property type="entry name" value="ACT_Bt0572_2"/>
    <property type="match status" value="1"/>
</dbReference>
<dbReference type="PANTHER" id="PTHR40099:SF1">
    <property type="entry name" value="ACETOLACTATE SYNTHASE, SMALL SUBUNIT"/>
    <property type="match status" value="1"/>
</dbReference>
<dbReference type="SUPFAM" id="SSF55021">
    <property type="entry name" value="ACT-like"/>
    <property type="match status" value="2"/>
</dbReference>
<dbReference type="AlphaFoldDB" id="A0A3P3XJ42"/>